<protein>
    <submittedName>
        <fullName evidence="1">Uncharacterized protein</fullName>
    </submittedName>
</protein>
<dbReference type="Proteomes" id="UP000055024">
    <property type="component" value="Unassembled WGS sequence"/>
</dbReference>
<accession>A0A0V1I3B8</accession>
<evidence type="ECO:0000313" key="1">
    <source>
        <dbReference type="EMBL" id="KRZ17313.1"/>
    </source>
</evidence>
<dbReference type="EMBL" id="JYDP01000007">
    <property type="protein sequence ID" value="KRZ17313.1"/>
    <property type="molecule type" value="Genomic_DNA"/>
</dbReference>
<organism evidence="1 2">
    <name type="scientific">Trichinella zimbabwensis</name>
    <dbReference type="NCBI Taxonomy" id="268475"/>
    <lineage>
        <taxon>Eukaryota</taxon>
        <taxon>Metazoa</taxon>
        <taxon>Ecdysozoa</taxon>
        <taxon>Nematoda</taxon>
        <taxon>Enoplea</taxon>
        <taxon>Dorylaimia</taxon>
        <taxon>Trichinellida</taxon>
        <taxon>Trichinellidae</taxon>
        <taxon>Trichinella</taxon>
    </lineage>
</organism>
<keyword evidence="2" id="KW-1185">Reference proteome</keyword>
<dbReference type="OrthoDB" id="5926243at2759"/>
<gene>
    <name evidence="1" type="ORF">T11_10240</name>
</gene>
<evidence type="ECO:0000313" key="2">
    <source>
        <dbReference type="Proteomes" id="UP000055024"/>
    </source>
</evidence>
<comment type="caution">
    <text evidence="1">The sequence shown here is derived from an EMBL/GenBank/DDBJ whole genome shotgun (WGS) entry which is preliminary data.</text>
</comment>
<name>A0A0V1I3B8_9BILA</name>
<proteinExistence type="predicted"/>
<sequence length="109" mass="12166">MRIIAQHGDRPVINPRLQLTQHCVQLLAVEQFLPQDLPQSVLHRSDKPLPVATAPGSSVSAVPPLDLLHHQFSWIFSAVKQILQKGVCLLKRLEIVRVNHTQSPTSSNE</sequence>
<reference evidence="1 2" key="1">
    <citation type="submission" date="2015-01" db="EMBL/GenBank/DDBJ databases">
        <title>Evolution of Trichinella species and genotypes.</title>
        <authorList>
            <person name="Korhonen P.K."/>
            <person name="Edoardo P."/>
            <person name="Giuseppe L.R."/>
            <person name="Gasser R.B."/>
        </authorList>
    </citation>
    <scope>NUCLEOTIDE SEQUENCE [LARGE SCALE GENOMIC DNA]</scope>
    <source>
        <strain evidence="1">ISS1029</strain>
    </source>
</reference>
<dbReference type="AlphaFoldDB" id="A0A0V1I3B8"/>